<dbReference type="InterPro" id="IPR036703">
    <property type="entry name" value="MOB_kinase_act_sf"/>
</dbReference>
<evidence type="ECO:0000313" key="4">
    <source>
        <dbReference type="Proteomes" id="UP000243015"/>
    </source>
</evidence>
<dbReference type="EMBL" id="LHPM01000019">
    <property type="protein sequence ID" value="OAL61771.1"/>
    <property type="molecule type" value="Genomic_DNA"/>
</dbReference>
<dbReference type="Proteomes" id="UP000243015">
    <property type="component" value="Unassembled WGS sequence"/>
</dbReference>
<dbReference type="GO" id="GO:0016301">
    <property type="term" value="F:kinase activity"/>
    <property type="evidence" value="ECO:0007669"/>
    <property type="project" value="UniProtKB-KW"/>
</dbReference>
<dbReference type="Gene3D" id="1.20.140.30">
    <property type="entry name" value="MOB kinase activator"/>
    <property type="match status" value="1"/>
</dbReference>
<dbReference type="Pfam" id="PF03637">
    <property type="entry name" value="Mob1_phocein"/>
    <property type="match status" value="2"/>
</dbReference>
<feature type="region of interest" description="Disordered" evidence="2">
    <location>
        <begin position="264"/>
        <end position="286"/>
    </location>
</feature>
<gene>
    <name evidence="3" type="ORF">A7C99_6340</name>
</gene>
<dbReference type="SUPFAM" id="SSF101152">
    <property type="entry name" value="Mob1/phocein"/>
    <property type="match status" value="1"/>
</dbReference>
<evidence type="ECO:0000256" key="2">
    <source>
        <dbReference type="SAM" id="MobiDB-lite"/>
    </source>
</evidence>
<feature type="binding site" evidence="1">
    <location>
        <position position="315"/>
    </location>
    <ligand>
        <name>Zn(2+)</name>
        <dbReference type="ChEBI" id="CHEBI:29105"/>
    </ligand>
</feature>
<keyword evidence="3" id="KW-0418">Kinase</keyword>
<dbReference type="VEuPathDB" id="FungiDB:TERG_02863"/>
<accession>A0A178ENW3</accession>
<protein>
    <submittedName>
        <fullName evidence="3">Protein kinase activator</fullName>
    </submittedName>
</protein>
<sequence>MGSKVKPKDPGSHQPDLPVRPDNVKLLPERGFGRGSNKSSNNTAAAASSAGNTASNTPSGSINSNAAANNNNNNSSPGGHNNSSNTHSGNNGGSSLQRTVDGAGFSPGFPHGQAAMPAPPSAMDQPPAQPDQRDSIKYFFQEKYASLNVKGNFLTLCACPKNVELGEWLAHQVVEQNRLLHGMLQVIQEINGVTGYPICNEMTCPTMSAGNLTYTWLVDGKAARISAPKFINRVEKWIVSKIHDPVMFPTDPVTATPITFGYTEQANGEAPSGQPQQQAAGDPSQDWIGKSSGFPPTFYKDCQGIMKQMFRCYAHLYHGHWENPFWHINKHEVLNMCFVHFVTVAKYYKLVSDKELEPMQPLIDIYTKQEKIPPEALAGHWAQHSSQS</sequence>
<reference evidence="3 4" key="1">
    <citation type="submission" date="2016-05" db="EMBL/GenBank/DDBJ databases">
        <title>Genome sequencing of Trichophyton rubrum CMCC(F)T1i isolated from hair.</title>
        <authorList>
            <person name="Zhan P."/>
            <person name="Tao Y."/>
            <person name="Liu W."/>
        </authorList>
    </citation>
    <scope>NUCLEOTIDE SEQUENCE [LARGE SCALE GENOMIC DNA]</scope>
    <source>
        <strain evidence="4">CMCC(F)T1i</strain>
    </source>
</reference>
<dbReference type="SMART" id="SM01388">
    <property type="entry name" value="Mob1_phocein"/>
    <property type="match status" value="1"/>
</dbReference>
<organism evidence="3 4">
    <name type="scientific">Trichophyton rubrum</name>
    <name type="common">Athlete's foot fungus</name>
    <name type="synonym">Epidermophyton rubrum</name>
    <dbReference type="NCBI Taxonomy" id="5551"/>
    <lineage>
        <taxon>Eukaryota</taxon>
        <taxon>Fungi</taxon>
        <taxon>Dikarya</taxon>
        <taxon>Ascomycota</taxon>
        <taxon>Pezizomycotina</taxon>
        <taxon>Eurotiomycetes</taxon>
        <taxon>Eurotiomycetidae</taxon>
        <taxon>Onygenales</taxon>
        <taxon>Arthrodermataceae</taxon>
        <taxon>Trichophyton</taxon>
    </lineage>
</organism>
<dbReference type="InterPro" id="IPR005301">
    <property type="entry name" value="MOB_kinase_act_fam"/>
</dbReference>
<feature type="binding site" evidence="1">
    <location>
        <position position="320"/>
    </location>
    <ligand>
        <name>Zn(2+)</name>
        <dbReference type="ChEBI" id="CHEBI:29105"/>
    </ligand>
</feature>
<dbReference type="PANTHER" id="PTHR22599">
    <property type="entry name" value="MPS ONE BINDER KINASE ACTIVATOR-LIKE MOB"/>
    <property type="match status" value="1"/>
</dbReference>
<feature type="compositionally biased region" description="Basic and acidic residues" evidence="2">
    <location>
        <begin position="1"/>
        <end position="11"/>
    </location>
</feature>
<feature type="binding site" evidence="1">
    <location>
        <position position="199"/>
    </location>
    <ligand>
        <name>Zn(2+)</name>
        <dbReference type="ChEBI" id="CHEBI:29105"/>
    </ligand>
</feature>
<feature type="compositionally biased region" description="Low complexity" evidence="2">
    <location>
        <begin position="36"/>
        <end position="95"/>
    </location>
</feature>
<dbReference type="AlphaFoldDB" id="A0A178ENW3"/>
<comment type="caution">
    <text evidence="3">The sequence shown here is derived from an EMBL/GenBank/DDBJ whole genome shotgun (WGS) entry which is preliminary data.</text>
</comment>
<evidence type="ECO:0000313" key="3">
    <source>
        <dbReference type="EMBL" id="OAL61771.1"/>
    </source>
</evidence>
<keyword evidence="1" id="KW-0479">Metal-binding</keyword>
<name>A0A178ENW3_TRIRU</name>
<keyword evidence="3" id="KW-0808">Transferase</keyword>
<feature type="compositionally biased region" description="Low complexity" evidence="2">
    <location>
        <begin position="270"/>
        <end position="286"/>
    </location>
</feature>
<keyword evidence="1" id="KW-0862">Zinc</keyword>
<proteinExistence type="predicted"/>
<feature type="binding site" evidence="1">
    <location>
        <position position="204"/>
    </location>
    <ligand>
        <name>Zn(2+)</name>
        <dbReference type="ChEBI" id="CHEBI:29105"/>
    </ligand>
</feature>
<feature type="region of interest" description="Disordered" evidence="2">
    <location>
        <begin position="1"/>
        <end position="132"/>
    </location>
</feature>
<evidence type="ECO:0000256" key="1">
    <source>
        <dbReference type="PIRSR" id="PIRSR605301-1"/>
    </source>
</evidence>